<keyword evidence="3" id="KW-1185">Reference proteome</keyword>
<dbReference type="AlphaFoldDB" id="A0A328C1E4"/>
<dbReference type="Gene3D" id="3.40.91.30">
    <property type="match status" value="1"/>
</dbReference>
<dbReference type="Proteomes" id="UP000249169">
    <property type="component" value="Unassembled WGS sequence"/>
</dbReference>
<dbReference type="InterPro" id="IPR036361">
    <property type="entry name" value="SAP_dom_sf"/>
</dbReference>
<sequence length="504" mass="58118">MKIEEATKFMTTQYLTRVLNSFTRDIGKLNEHESRDYIVRNAEELSKPDNVQRRLDLFDVDHHMRALIHYILEAILNSMDGRIGERELTESVQEREQRVLDEAQLSGSPQYADERSVDILRTVLQVAFDDKRISQDEYALIEKLRQTLHITRKQQRLIEASMGVFPKQDGTLHAHSDISDAVSHLQKQGVLFYCNKVDDGRSIVLPEEMHRGVKLTLGIDLSENAQNLLWSKLKNTQLKDILKAQHLPSSGSKEEMVERLMSAEIKPSEGLASLSNNDLYDICQSLPGVKVSGSKLERINRIIAYFDNLLIRDVPDDADPDVRYYEYFTELAERDRENLLANNVISKDIDIERAFEKATHFIFREKLQTEIVKLNGTEHPDGCVMMPDGGQLFWDNKSTESVYTFPNNHLRQFKRYLRDTLEPRVNCFLIIVPSVSPDAEENCLKLKFETQHNADVAVISAEDLKWLSETWKDSAKSEHFNLSIFCQTGILSRKKIEQSMRALM</sequence>
<name>A0A328C1E4_9DELT</name>
<dbReference type="PROSITE" id="PS50800">
    <property type="entry name" value="SAP"/>
    <property type="match status" value="1"/>
</dbReference>
<comment type="caution">
    <text evidence="2">The sequence shown here is derived from an EMBL/GenBank/DDBJ whole genome shotgun (WGS) entry which is preliminary data.</text>
</comment>
<accession>A0A328C1E4</accession>
<dbReference type="InterPro" id="IPR003034">
    <property type="entry name" value="SAP_dom"/>
</dbReference>
<evidence type="ECO:0000313" key="2">
    <source>
        <dbReference type="EMBL" id="RAL20109.1"/>
    </source>
</evidence>
<dbReference type="RefSeq" id="WP_111731390.1">
    <property type="nucleotide sequence ID" value="NZ_QHKO01000014.1"/>
</dbReference>
<proteinExistence type="predicted"/>
<gene>
    <name evidence="2" type="ORF">DL240_18540</name>
</gene>
<dbReference type="SUPFAM" id="SSF68906">
    <property type="entry name" value="SAP domain"/>
    <property type="match status" value="1"/>
</dbReference>
<organism evidence="2 3">
    <name type="scientific">Lujinxingia litoralis</name>
    <dbReference type="NCBI Taxonomy" id="2211119"/>
    <lineage>
        <taxon>Bacteria</taxon>
        <taxon>Deltaproteobacteria</taxon>
        <taxon>Bradymonadales</taxon>
        <taxon>Lujinxingiaceae</taxon>
        <taxon>Lujinxingia</taxon>
    </lineage>
</organism>
<dbReference type="Gene3D" id="1.10.720.30">
    <property type="entry name" value="SAP domain"/>
    <property type="match status" value="1"/>
</dbReference>
<protein>
    <recommendedName>
        <fullName evidence="1">SAP domain-containing protein</fullName>
    </recommendedName>
</protein>
<reference evidence="2 3" key="1">
    <citation type="submission" date="2018-05" db="EMBL/GenBank/DDBJ databases">
        <title>Lujinxingia marina gen. nov. sp. nov., a new facultative anaerobic member of the class Deltaproteobacteria, and proposal of Lujinxingaceae fam. nov.</title>
        <authorList>
            <person name="Li C.-M."/>
        </authorList>
    </citation>
    <scope>NUCLEOTIDE SEQUENCE [LARGE SCALE GENOMIC DNA]</scope>
    <source>
        <strain evidence="2 3">B210</strain>
    </source>
</reference>
<feature type="domain" description="SAP" evidence="1">
    <location>
        <begin position="230"/>
        <end position="264"/>
    </location>
</feature>
<evidence type="ECO:0000259" key="1">
    <source>
        <dbReference type="PROSITE" id="PS50800"/>
    </source>
</evidence>
<dbReference type="OrthoDB" id="232872at2"/>
<evidence type="ECO:0000313" key="3">
    <source>
        <dbReference type="Proteomes" id="UP000249169"/>
    </source>
</evidence>
<dbReference type="EMBL" id="QHKO01000014">
    <property type="protein sequence ID" value="RAL20109.1"/>
    <property type="molecule type" value="Genomic_DNA"/>
</dbReference>
<dbReference type="SMART" id="SM00513">
    <property type="entry name" value="SAP"/>
    <property type="match status" value="2"/>
</dbReference>
<dbReference type="Pfam" id="PF02037">
    <property type="entry name" value="SAP"/>
    <property type="match status" value="1"/>
</dbReference>